<dbReference type="Proteomes" id="UP000016412">
    <property type="component" value="Unassembled WGS sequence"/>
</dbReference>
<evidence type="ECO:0000313" key="1">
    <source>
        <dbReference type="EMBL" id="ERF60816.1"/>
    </source>
</evidence>
<dbReference type="AlphaFoldDB" id="U1FMX4"/>
<evidence type="ECO:0000313" key="3">
    <source>
        <dbReference type="Proteomes" id="UP000016412"/>
    </source>
</evidence>
<proteinExistence type="predicted"/>
<organism evidence="1 3">
    <name type="scientific">Treponema socranskii subsp. socranskii VPI DR56BR1116 = ATCC 35536</name>
    <dbReference type="NCBI Taxonomy" id="1125725"/>
    <lineage>
        <taxon>Bacteria</taxon>
        <taxon>Pseudomonadati</taxon>
        <taxon>Spirochaetota</taxon>
        <taxon>Spirochaetia</taxon>
        <taxon>Spirochaetales</taxon>
        <taxon>Treponemataceae</taxon>
        <taxon>Treponema</taxon>
    </lineage>
</organism>
<name>U1FMX4_TRESO</name>
<gene>
    <name evidence="2" type="ORF">HMPREF0860_2472</name>
    <name evidence="1" type="ORF">HMPREF1325_0033</name>
</gene>
<reference evidence="3 4" key="1">
    <citation type="submission" date="2013-08" db="EMBL/GenBank/DDBJ databases">
        <authorList>
            <person name="Durkin A.S."/>
            <person name="Haft D.R."/>
            <person name="McCorrison J."/>
            <person name="Torralba M."/>
            <person name="Gillis M."/>
            <person name="Haft D.H."/>
            <person name="Methe B."/>
            <person name="Sutton G."/>
            <person name="Nelson K.E."/>
        </authorList>
    </citation>
    <scope>NUCLEOTIDE SEQUENCE [LARGE SCALE GENOMIC DNA]</scope>
    <source>
        <strain evidence="2 4">ATCC 35536</strain>
        <strain evidence="1 3">VPI DR56BR1116</strain>
    </source>
</reference>
<dbReference type="EMBL" id="AUZJ01000031">
    <property type="protein sequence ID" value="ERF60816.1"/>
    <property type="molecule type" value="Genomic_DNA"/>
</dbReference>
<evidence type="ECO:0000313" key="4">
    <source>
        <dbReference type="Proteomes" id="UP000016646"/>
    </source>
</evidence>
<accession>U1FMX4</accession>
<dbReference type="RefSeq" id="WP_021330224.1">
    <property type="nucleotide sequence ID" value="NZ_AUZJ01000031.1"/>
</dbReference>
<keyword evidence="4" id="KW-1185">Reference proteome</keyword>
<sequence>MKTDTSIRAADIAACTDLHADGMLCAILRQARVLSAEEIVIGKAAVTFKTHGAFCEKMTLQPPFARRLADHIASLAHLDGRTKLCGRFIRRGVHPFLLYTVVVQGGIVLRIPVCPRVLPPLEGLGLCSAQIEALRKLSAQRSGLIIFCLPDERRISTAAVSIFSDMRRTGKAFCVKPPCILHLHSEESVNTAIETARTDTLVFALLAASDVTSAFMQLKKYRASSGDIAGLLRCIIAHELLYDGSDIHLLFDIAFPACPLKIISNGGSPAPDTDDSFTHCTNVAAEILKSLKRHSRLPRTVKPAVSGESIVACGKKFMHEAAR</sequence>
<dbReference type="EMBL" id="AVQI01000039">
    <property type="protein sequence ID" value="ERK03258.1"/>
    <property type="molecule type" value="Genomic_DNA"/>
</dbReference>
<comment type="caution">
    <text evidence="1">The sequence shown here is derived from an EMBL/GenBank/DDBJ whole genome shotgun (WGS) entry which is preliminary data.</text>
</comment>
<dbReference type="PATRIC" id="fig|1125725.3.peg.1198"/>
<evidence type="ECO:0000313" key="2">
    <source>
        <dbReference type="EMBL" id="ERK03258.1"/>
    </source>
</evidence>
<dbReference type="Proteomes" id="UP000016646">
    <property type="component" value="Unassembled WGS sequence"/>
</dbReference>
<protein>
    <submittedName>
        <fullName evidence="1">Uncharacterized protein</fullName>
    </submittedName>
</protein>